<evidence type="ECO:0000256" key="3">
    <source>
        <dbReference type="ARBA" id="ARBA00022475"/>
    </source>
</evidence>
<evidence type="ECO:0000313" key="10">
    <source>
        <dbReference type="EMBL" id="NEU03445.1"/>
    </source>
</evidence>
<dbReference type="GO" id="GO:0016887">
    <property type="term" value="F:ATP hydrolysis activity"/>
    <property type="evidence" value="ECO:0007669"/>
    <property type="project" value="InterPro"/>
</dbReference>
<dbReference type="GO" id="GO:0005524">
    <property type="term" value="F:ATP binding"/>
    <property type="evidence" value="ECO:0007669"/>
    <property type="project" value="UniProtKB-KW"/>
</dbReference>
<protein>
    <submittedName>
        <fullName evidence="10">ATP-binding cassette domain-containing protein</fullName>
    </submittedName>
</protein>
<dbReference type="InterPro" id="IPR050086">
    <property type="entry name" value="MetN_ABC_transporter-like"/>
</dbReference>
<dbReference type="InterPro" id="IPR017871">
    <property type="entry name" value="ABC_transporter-like_CS"/>
</dbReference>
<dbReference type="GO" id="GO:0006865">
    <property type="term" value="P:amino acid transport"/>
    <property type="evidence" value="ECO:0007669"/>
    <property type="project" value="UniProtKB-KW"/>
</dbReference>
<dbReference type="Pfam" id="PF00005">
    <property type="entry name" value="ABC_tran"/>
    <property type="match status" value="1"/>
</dbReference>
<dbReference type="SMART" id="SM00382">
    <property type="entry name" value="AAA"/>
    <property type="match status" value="1"/>
</dbReference>
<dbReference type="SUPFAM" id="SSF55021">
    <property type="entry name" value="ACT-like"/>
    <property type="match status" value="1"/>
</dbReference>
<dbReference type="InterPro" id="IPR003593">
    <property type="entry name" value="AAA+_ATPase"/>
</dbReference>
<keyword evidence="6" id="KW-1278">Translocase</keyword>
<evidence type="ECO:0000259" key="9">
    <source>
        <dbReference type="PROSITE" id="PS50893"/>
    </source>
</evidence>
<dbReference type="CDD" id="cd03258">
    <property type="entry name" value="ABC_MetN_methionine_transporter"/>
    <property type="match status" value="1"/>
</dbReference>
<dbReference type="Gene3D" id="3.40.50.300">
    <property type="entry name" value="P-loop containing nucleotide triphosphate hydrolases"/>
    <property type="match status" value="1"/>
</dbReference>
<name>A0A6M0GYB4_9CLOT</name>
<dbReference type="PROSITE" id="PS00211">
    <property type="entry name" value="ABC_TRANSPORTER_1"/>
    <property type="match status" value="1"/>
</dbReference>
<dbReference type="InterPro" id="IPR018449">
    <property type="entry name" value="NIL_domain"/>
</dbReference>
<keyword evidence="2" id="KW-0813">Transport</keyword>
<evidence type="ECO:0000256" key="5">
    <source>
        <dbReference type="ARBA" id="ARBA00022840"/>
    </source>
</evidence>
<keyword evidence="7" id="KW-0029">Amino-acid transport</keyword>
<evidence type="ECO:0000256" key="7">
    <source>
        <dbReference type="ARBA" id="ARBA00022970"/>
    </source>
</evidence>
<dbReference type="InterPro" id="IPR041701">
    <property type="entry name" value="MetN_ABC"/>
</dbReference>
<keyword evidence="11" id="KW-1185">Reference proteome</keyword>
<dbReference type="SMART" id="SM00930">
    <property type="entry name" value="NIL"/>
    <property type="match status" value="1"/>
</dbReference>
<comment type="similarity">
    <text evidence="1">Belongs to the ABC transporter superfamily.</text>
</comment>
<dbReference type="AlphaFoldDB" id="A0A6M0GYB4"/>
<gene>
    <name evidence="10" type="ORF">G3M99_00985</name>
</gene>
<evidence type="ECO:0000256" key="8">
    <source>
        <dbReference type="ARBA" id="ARBA00023136"/>
    </source>
</evidence>
<comment type="caution">
    <text evidence="10">The sequence shown here is derived from an EMBL/GenBank/DDBJ whole genome shotgun (WGS) entry which is preliminary data.</text>
</comment>
<dbReference type="PANTHER" id="PTHR43166:SF30">
    <property type="entry name" value="METHIONINE IMPORT ATP-BINDING PROTEIN METN"/>
    <property type="match status" value="1"/>
</dbReference>
<dbReference type="GO" id="GO:0005886">
    <property type="term" value="C:plasma membrane"/>
    <property type="evidence" value="ECO:0007669"/>
    <property type="project" value="UniProtKB-ARBA"/>
</dbReference>
<dbReference type="InterPro" id="IPR045865">
    <property type="entry name" value="ACT-like_dom_sf"/>
</dbReference>
<feature type="domain" description="ABC transporter" evidence="9">
    <location>
        <begin position="2"/>
        <end position="252"/>
    </location>
</feature>
<keyword evidence="3" id="KW-1003">Cell membrane</keyword>
<dbReference type="EMBL" id="JAAGPU010000001">
    <property type="protein sequence ID" value="NEU03445.1"/>
    <property type="molecule type" value="Genomic_DNA"/>
</dbReference>
<dbReference type="FunFam" id="3.40.50.300:FF:000056">
    <property type="entry name" value="Cell division ATP-binding protein FtsE"/>
    <property type="match status" value="1"/>
</dbReference>
<evidence type="ECO:0000256" key="6">
    <source>
        <dbReference type="ARBA" id="ARBA00022967"/>
    </source>
</evidence>
<organism evidence="10 11">
    <name type="scientific">Clostridium senegalense</name>
    <dbReference type="NCBI Taxonomy" id="1465809"/>
    <lineage>
        <taxon>Bacteria</taxon>
        <taxon>Bacillati</taxon>
        <taxon>Bacillota</taxon>
        <taxon>Clostridia</taxon>
        <taxon>Eubacteriales</taxon>
        <taxon>Clostridiaceae</taxon>
        <taxon>Clostridium</taxon>
    </lineage>
</organism>
<evidence type="ECO:0000256" key="2">
    <source>
        <dbReference type="ARBA" id="ARBA00022448"/>
    </source>
</evidence>
<evidence type="ECO:0000256" key="1">
    <source>
        <dbReference type="ARBA" id="ARBA00005417"/>
    </source>
</evidence>
<accession>A0A6M0GYB4</accession>
<dbReference type="InterPro" id="IPR027417">
    <property type="entry name" value="P-loop_NTPase"/>
</dbReference>
<dbReference type="SUPFAM" id="SSF52540">
    <property type="entry name" value="P-loop containing nucleoside triphosphate hydrolases"/>
    <property type="match status" value="1"/>
</dbReference>
<dbReference type="RefSeq" id="WP_199868796.1">
    <property type="nucleotide sequence ID" value="NZ_JAAGPU010000001.1"/>
</dbReference>
<reference evidence="10 11" key="1">
    <citation type="submission" date="2020-02" db="EMBL/GenBank/DDBJ databases">
        <title>Genome assembly of a novel Clostridium senegalense strain.</title>
        <authorList>
            <person name="Gupta T.B."/>
            <person name="Jauregui R."/>
            <person name="Maclean P."/>
            <person name="Nawarathana A."/>
            <person name="Brightwell G."/>
        </authorList>
    </citation>
    <scope>NUCLEOTIDE SEQUENCE [LARGE SCALE GENOMIC DNA]</scope>
    <source>
        <strain evidence="10 11">AGRFS4</strain>
    </source>
</reference>
<proteinExistence type="inferred from homology"/>
<dbReference type="InterPro" id="IPR003439">
    <property type="entry name" value="ABC_transporter-like_ATP-bd"/>
</dbReference>
<dbReference type="Proteomes" id="UP000481872">
    <property type="component" value="Unassembled WGS sequence"/>
</dbReference>
<sequence>MIKINNLTKIYKSKNFKEIIGFENLNLTINEGDIFGIIGPSGAGKSSVLRCINLLEKPTNGEILFKNILDFKNTNDFINILDLSNKELISIRKKIGVIFQNFNLLMNSTVFENIAFPLRINKMSDSDITKKVNELLKLVDLYDKKDSYPSQLSGGQKQRVGIARALANDPKVLLCDEATSALDPSTTDSILSLLKSINEKFNITIILITHEMDVIKNICNKVAVLDKGKIVEQGYVTDIFANPASNITKKFLNQNITVPDSIKNSCENSHSIVKLTFLGSNTTTSTISHISREFNVDINIISGNIDVVQNIQIGHLIVNIASNKNLDDIRNYLINNDIGWEVLN</sequence>
<keyword evidence="5 10" id="KW-0067">ATP-binding</keyword>
<dbReference type="Gene3D" id="3.30.70.260">
    <property type="match status" value="1"/>
</dbReference>
<dbReference type="Pfam" id="PF09383">
    <property type="entry name" value="NIL"/>
    <property type="match status" value="1"/>
</dbReference>
<dbReference type="PANTHER" id="PTHR43166">
    <property type="entry name" value="AMINO ACID IMPORT ATP-BINDING PROTEIN"/>
    <property type="match status" value="1"/>
</dbReference>
<evidence type="ECO:0000256" key="4">
    <source>
        <dbReference type="ARBA" id="ARBA00022741"/>
    </source>
</evidence>
<keyword evidence="4" id="KW-0547">Nucleotide-binding</keyword>
<dbReference type="PROSITE" id="PS50893">
    <property type="entry name" value="ABC_TRANSPORTER_2"/>
    <property type="match status" value="1"/>
</dbReference>
<keyword evidence="8" id="KW-0472">Membrane</keyword>
<evidence type="ECO:0000313" key="11">
    <source>
        <dbReference type="Proteomes" id="UP000481872"/>
    </source>
</evidence>